<protein>
    <submittedName>
        <fullName evidence="1">HAD family hydrolase</fullName>
    </submittedName>
</protein>
<dbReference type="GO" id="GO:0016787">
    <property type="term" value="F:hydrolase activity"/>
    <property type="evidence" value="ECO:0007669"/>
    <property type="project" value="UniProtKB-KW"/>
</dbReference>
<dbReference type="PANTHER" id="PTHR43434">
    <property type="entry name" value="PHOSPHOGLYCOLATE PHOSPHATASE"/>
    <property type="match status" value="1"/>
</dbReference>
<dbReference type="Pfam" id="PF13419">
    <property type="entry name" value="HAD_2"/>
    <property type="match status" value="1"/>
</dbReference>
<dbReference type="Gene3D" id="1.10.150.240">
    <property type="entry name" value="Putative phosphatase, domain 2"/>
    <property type="match status" value="1"/>
</dbReference>
<keyword evidence="2" id="KW-1185">Reference proteome</keyword>
<comment type="caution">
    <text evidence="1">The sequence shown here is derived from an EMBL/GenBank/DDBJ whole genome shotgun (WGS) entry which is preliminary data.</text>
</comment>
<dbReference type="SFLD" id="SFLDS00003">
    <property type="entry name" value="Haloacid_Dehalogenase"/>
    <property type="match status" value="1"/>
</dbReference>
<evidence type="ECO:0000313" key="2">
    <source>
        <dbReference type="Proteomes" id="UP000310168"/>
    </source>
</evidence>
<dbReference type="Gene3D" id="3.40.50.1000">
    <property type="entry name" value="HAD superfamily/HAD-like"/>
    <property type="match status" value="1"/>
</dbReference>
<name>A0ABY2TT85_9SPIR</name>
<accession>A0ABY2TT85</accession>
<keyword evidence="1" id="KW-0378">Hydrolase</keyword>
<dbReference type="NCBIfam" id="TIGR01549">
    <property type="entry name" value="HAD-SF-IA-v1"/>
    <property type="match status" value="1"/>
</dbReference>
<organism evidence="1 2">
    <name type="scientific">Brachyspira catarrhinii</name>
    <dbReference type="NCBI Taxonomy" id="2528966"/>
    <lineage>
        <taxon>Bacteria</taxon>
        <taxon>Pseudomonadati</taxon>
        <taxon>Spirochaetota</taxon>
        <taxon>Spirochaetia</taxon>
        <taxon>Brachyspirales</taxon>
        <taxon>Brachyspiraceae</taxon>
        <taxon>Brachyspira</taxon>
    </lineage>
</organism>
<evidence type="ECO:0000313" key="1">
    <source>
        <dbReference type="EMBL" id="TKZ36089.1"/>
    </source>
</evidence>
<dbReference type="InterPro" id="IPR041492">
    <property type="entry name" value="HAD_2"/>
</dbReference>
<dbReference type="EMBL" id="SJDU01000025">
    <property type="protein sequence ID" value="TKZ36089.1"/>
    <property type="molecule type" value="Genomic_DNA"/>
</dbReference>
<dbReference type="SFLD" id="SFLDG01129">
    <property type="entry name" value="C1.5:_HAD__Beta-PGM__Phosphata"/>
    <property type="match status" value="1"/>
</dbReference>
<dbReference type="InterPro" id="IPR023214">
    <property type="entry name" value="HAD_sf"/>
</dbReference>
<dbReference type="Proteomes" id="UP000310168">
    <property type="component" value="Unassembled WGS sequence"/>
</dbReference>
<reference evidence="1 2" key="1">
    <citation type="journal article" date="2019" name="Anaerobe">
        <title>Brachyspira catarrhinii sp. nov., an anaerobic intestinal spirochaete isolated from vervet monkeys may have been misidentified as Brachyspira aalborgi in previous studies.</title>
        <authorList>
            <person name="Phillips N.D."/>
            <person name="La T."/>
            <person name="Hampson D.J."/>
        </authorList>
    </citation>
    <scope>NUCLEOTIDE SEQUENCE [LARGE SCALE GENOMIC DNA]</scope>
    <source>
        <strain evidence="1 2">Z12</strain>
    </source>
</reference>
<sequence length="221" mass="25396">MPKYENILFDLDGTITDSAIGIINGVIYGIKKINEIHNLNIEIPSKDILRKFIGPPLDISFMKYCHKDENLANEFIKYYRKDYNENDGLFNCKLYDGIFDLIKNLHDKKFNLFVATAKPKESAVRIIEHFNLNIFFKEIYAPVFGEKSKNKTDVLIKALSKEKFDKSKTIMIGDRIDDIDGAKNVGIDSIAVRYGFGEDKEFENATYIVDDAKSVFDILIK</sequence>
<gene>
    <name evidence="1" type="ORF">EZH24_01835</name>
</gene>
<dbReference type="InterPro" id="IPR006439">
    <property type="entry name" value="HAD-SF_hydro_IA"/>
</dbReference>
<dbReference type="InterPro" id="IPR050155">
    <property type="entry name" value="HAD-like_hydrolase_sf"/>
</dbReference>
<dbReference type="RefSeq" id="WP_137997436.1">
    <property type="nucleotide sequence ID" value="NZ_SJDU01000025.1"/>
</dbReference>
<proteinExistence type="predicted"/>
<dbReference type="SUPFAM" id="SSF56784">
    <property type="entry name" value="HAD-like"/>
    <property type="match status" value="1"/>
</dbReference>
<dbReference type="InterPro" id="IPR036412">
    <property type="entry name" value="HAD-like_sf"/>
</dbReference>
<dbReference type="PANTHER" id="PTHR43434:SF20">
    <property type="entry name" value="5'-NUCLEOTIDASE"/>
    <property type="match status" value="1"/>
</dbReference>
<dbReference type="InterPro" id="IPR023198">
    <property type="entry name" value="PGP-like_dom2"/>
</dbReference>